<dbReference type="Pfam" id="PF07648">
    <property type="entry name" value="Kazal_2"/>
    <property type="match status" value="1"/>
</dbReference>
<reference evidence="12" key="1">
    <citation type="submission" date="2025-08" db="UniProtKB">
        <authorList>
            <consortium name="RefSeq"/>
        </authorList>
    </citation>
    <scope>IDENTIFICATION</scope>
    <source>
        <tissue evidence="12">Muscle</tissue>
    </source>
</reference>
<dbReference type="CDD" id="cd00096">
    <property type="entry name" value="Ig"/>
    <property type="match status" value="1"/>
</dbReference>
<feature type="domain" description="Ig-like" evidence="8">
    <location>
        <begin position="151"/>
        <end position="257"/>
    </location>
</feature>
<dbReference type="Proteomes" id="UP000504628">
    <property type="component" value="Chromosome 3"/>
</dbReference>
<dbReference type="CTD" id="347252"/>
<dbReference type="PROSITE" id="PS51465">
    <property type="entry name" value="KAZAL_2"/>
    <property type="match status" value="1"/>
</dbReference>
<dbReference type="CDD" id="cd00104">
    <property type="entry name" value="KAZAL_FS"/>
    <property type="match status" value="1"/>
</dbReference>
<dbReference type="InterPro" id="IPR000867">
    <property type="entry name" value="IGFBP-like"/>
</dbReference>
<gene>
    <name evidence="12" type="primary">IGFBPL1</name>
</gene>
<dbReference type="PIRSF" id="PIRSF018239">
    <property type="entry name" value="IGFBP_rP_mac25"/>
    <property type="match status" value="1"/>
</dbReference>
<evidence type="ECO:0000313" key="12">
    <source>
        <dbReference type="RefSeq" id="XP_028387644.1"/>
    </source>
</evidence>
<accession>A0A6J2N765</accession>
<dbReference type="Gene3D" id="2.60.40.10">
    <property type="entry name" value="Immunoglobulins"/>
    <property type="match status" value="1"/>
</dbReference>
<evidence type="ECO:0000256" key="4">
    <source>
        <dbReference type="ARBA" id="ARBA00023157"/>
    </source>
</evidence>
<feature type="signal peptide" evidence="7">
    <location>
        <begin position="1"/>
        <end position="21"/>
    </location>
</feature>
<comment type="subcellular location">
    <subcellularLocation>
        <location evidence="1">Secreted</location>
    </subcellularLocation>
</comment>
<dbReference type="Pfam" id="PF13927">
    <property type="entry name" value="Ig_3"/>
    <property type="match status" value="1"/>
</dbReference>
<evidence type="ECO:0000259" key="8">
    <source>
        <dbReference type="PROSITE" id="PS50835"/>
    </source>
</evidence>
<keyword evidence="3 7" id="KW-0732">Signal</keyword>
<dbReference type="Gene3D" id="4.10.40.20">
    <property type="match status" value="1"/>
</dbReference>
<dbReference type="FunFam" id="2.60.40.10:FF:000763">
    <property type="entry name" value="Insulin-like growth factor binding protein 7"/>
    <property type="match status" value="1"/>
</dbReference>
<dbReference type="SMART" id="SM00280">
    <property type="entry name" value="KAZAL"/>
    <property type="match status" value="1"/>
</dbReference>
<dbReference type="Gene3D" id="3.30.60.30">
    <property type="match status" value="1"/>
</dbReference>
<dbReference type="SUPFAM" id="SSF57184">
    <property type="entry name" value="Growth factor receptor domain"/>
    <property type="match status" value="1"/>
</dbReference>
<dbReference type="AlphaFoldDB" id="A0A6J2N765"/>
<dbReference type="InterPro" id="IPR011390">
    <property type="entry name" value="IGFBP_rP_mac25"/>
</dbReference>
<evidence type="ECO:0000313" key="11">
    <source>
        <dbReference type="Proteomes" id="UP000504628"/>
    </source>
</evidence>
<dbReference type="PANTHER" id="PTHR14186:SF16">
    <property type="entry name" value="INSULIN-LIKE GROWTH FACTOR-BINDING PROTEIN-LIKE 1"/>
    <property type="match status" value="1"/>
</dbReference>
<evidence type="ECO:0000256" key="7">
    <source>
        <dbReference type="SAM" id="SignalP"/>
    </source>
</evidence>
<keyword evidence="6" id="KW-0393">Immunoglobulin domain</keyword>
<dbReference type="InterPro" id="IPR036179">
    <property type="entry name" value="Ig-like_dom_sf"/>
</dbReference>
<dbReference type="OrthoDB" id="10012075at2759"/>
<dbReference type="KEGG" id="pdic:114512775"/>
<keyword evidence="2" id="KW-0964">Secreted</keyword>
<dbReference type="InterPro" id="IPR007110">
    <property type="entry name" value="Ig-like_dom"/>
</dbReference>
<keyword evidence="4" id="KW-1015">Disulfide bond</keyword>
<dbReference type="GO" id="GO:0005520">
    <property type="term" value="F:insulin-like growth factor binding"/>
    <property type="evidence" value="ECO:0007669"/>
    <property type="project" value="InterPro"/>
</dbReference>
<protein>
    <submittedName>
        <fullName evidence="12">Insulin-like growth factor-binding protein-like 1</fullName>
    </submittedName>
</protein>
<dbReference type="Pfam" id="PF00219">
    <property type="entry name" value="IGFBP"/>
    <property type="match status" value="1"/>
</dbReference>
<dbReference type="SUPFAM" id="SSF48726">
    <property type="entry name" value="Immunoglobulin"/>
    <property type="match status" value="1"/>
</dbReference>
<dbReference type="InterPro" id="IPR013783">
    <property type="entry name" value="Ig-like_fold"/>
</dbReference>
<dbReference type="InterPro" id="IPR009030">
    <property type="entry name" value="Growth_fac_rcpt_cys_sf"/>
</dbReference>
<name>A0A6J2N765_9CHIR</name>
<sequence>MPRSPVLFPLLLLLLPPLAPGLGLLRAGVRRPECGPCRPERCPTPARCPAPGIPARDECGCCVRCLGAEGASCGGPAGERCGPELVCASRAVGAAPEGTGLCVCAQRGAVCGSDGRSYPSVCALRLRARHAPRAHPGHLHKVHDGPCEFAPVVVIPPRSVHNVTGARAHLSCEVRAAPPPVITWRKVTQSPEGTQVLEDLPGDHVNIAVQVRGGPSNHEATAWILISPLRKEDAGVYQCHSANALGEAQSRGTVTVSDLHVYEALRFPAPGDRM</sequence>
<feature type="chain" id="PRO_5026654610" evidence="7">
    <location>
        <begin position="22"/>
        <end position="274"/>
    </location>
</feature>
<dbReference type="SUPFAM" id="SSF100895">
    <property type="entry name" value="Kazal-type serine protease inhibitors"/>
    <property type="match status" value="1"/>
</dbReference>
<feature type="domain" description="IGFBP N-terminal" evidence="9">
    <location>
        <begin position="30"/>
        <end position="105"/>
    </location>
</feature>
<dbReference type="SMART" id="SM00408">
    <property type="entry name" value="IGc2"/>
    <property type="match status" value="1"/>
</dbReference>
<dbReference type="GeneID" id="114512775"/>
<dbReference type="InterPro" id="IPR036058">
    <property type="entry name" value="Kazal_dom_sf"/>
</dbReference>
<dbReference type="PROSITE" id="PS51323">
    <property type="entry name" value="IGFBP_N_2"/>
    <property type="match status" value="1"/>
</dbReference>
<proteinExistence type="predicted"/>
<dbReference type="SMART" id="SM00409">
    <property type="entry name" value="IG"/>
    <property type="match status" value="1"/>
</dbReference>
<dbReference type="InterPro" id="IPR002350">
    <property type="entry name" value="Kazal_dom"/>
</dbReference>
<keyword evidence="11" id="KW-1185">Reference proteome</keyword>
<evidence type="ECO:0000256" key="2">
    <source>
        <dbReference type="ARBA" id="ARBA00022525"/>
    </source>
</evidence>
<dbReference type="RefSeq" id="XP_028387644.1">
    <property type="nucleotide sequence ID" value="XM_028531843.2"/>
</dbReference>
<keyword evidence="5" id="KW-0325">Glycoprotein</keyword>
<dbReference type="InParanoid" id="A0A6J2N765"/>
<dbReference type="PANTHER" id="PTHR14186">
    <property type="entry name" value="INSULIN-LIKE GROWTH FACTOR BINDING PROTEIN-RELATED"/>
    <property type="match status" value="1"/>
</dbReference>
<evidence type="ECO:0000256" key="3">
    <source>
        <dbReference type="ARBA" id="ARBA00022729"/>
    </source>
</evidence>
<evidence type="ECO:0000256" key="1">
    <source>
        <dbReference type="ARBA" id="ARBA00004613"/>
    </source>
</evidence>
<evidence type="ECO:0000256" key="5">
    <source>
        <dbReference type="ARBA" id="ARBA00023180"/>
    </source>
</evidence>
<evidence type="ECO:0000259" key="10">
    <source>
        <dbReference type="PROSITE" id="PS51465"/>
    </source>
</evidence>
<dbReference type="GO" id="GO:0001558">
    <property type="term" value="P:regulation of cell growth"/>
    <property type="evidence" value="ECO:0007669"/>
    <property type="project" value="InterPro"/>
</dbReference>
<organism evidence="11 12">
    <name type="scientific">Phyllostomus discolor</name>
    <name type="common">pale spear-nosed bat</name>
    <dbReference type="NCBI Taxonomy" id="89673"/>
    <lineage>
        <taxon>Eukaryota</taxon>
        <taxon>Metazoa</taxon>
        <taxon>Chordata</taxon>
        <taxon>Craniata</taxon>
        <taxon>Vertebrata</taxon>
        <taxon>Euteleostomi</taxon>
        <taxon>Mammalia</taxon>
        <taxon>Eutheria</taxon>
        <taxon>Laurasiatheria</taxon>
        <taxon>Chiroptera</taxon>
        <taxon>Yangochiroptera</taxon>
        <taxon>Phyllostomidae</taxon>
        <taxon>Phyllostominae</taxon>
        <taxon>Phyllostomus</taxon>
    </lineage>
</organism>
<dbReference type="GO" id="GO:0005615">
    <property type="term" value="C:extracellular space"/>
    <property type="evidence" value="ECO:0007669"/>
    <property type="project" value="TreeGrafter"/>
</dbReference>
<dbReference type="InterPro" id="IPR003598">
    <property type="entry name" value="Ig_sub2"/>
</dbReference>
<dbReference type="GO" id="GO:0009966">
    <property type="term" value="P:regulation of signal transduction"/>
    <property type="evidence" value="ECO:0007669"/>
    <property type="project" value="TreeGrafter"/>
</dbReference>
<dbReference type="InterPro" id="IPR003599">
    <property type="entry name" value="Ig_sub"/>
</dbReference>
<feature type="domain" description="Kazal-like" evidence="10">
    <location>
        <begin position="110"/>
        <end position="149"/>
    </location>
</feature>
<dbReference type="FunCoup" id="A0A6J2N765">
    <property type="interactions" value="35"/>
</dbReference>
<evidence type="ECO:0000256" key="6">
    <source>
        <dbReference type="ARBA" id="ARBA00023319"/>
    </source>
</evidence>
<dbReference type="PROSITE" id="PS50835">
    <property type="entry name" value="IG_LIKE"/>
    <property type="match status" value="1"/>
</dbReference>
<evidence type="ECO:0000259" key="9">
    <source>
        <dbReference type="PROSITE" id="PS51323"/>
    </source>
</evidence>